<dbReference type="SMART" id="SM00213">
    <property type="entry name" value="UBQ"/>
    <property type="match status" value="2"/>
</dbReference>
<dbReference type="InterPro" id="IPR050158">
    <property type="entry name" value="Ubiquitin_ubiquitin-like"/>
</dbReference>
<keyword evidence="2" id="KW-1185">Reference proteome</keyword>
<dbReference type="RefSeq" id="XP_030073633.1">
    <property type="nucleotide sequence ID" value="XM_030217773.1"/>
</dbReference>
<sequence length="160" mass="18050">MTMLNLNVKLLTGEVHTLVGSPSMSMSTLRSQIANKTGVPSYQQKLGIKNENGAFQELRDSGHLSEYNLSSGDTILLMVKNEEPINIVLRKDNGRSSTYTIYPSEEVTEFRARVQRQEGIQLRQFWLSYESKPLEDGHKLGEYNIAPNGIVYMNLRLRGG</sequence>
<dbReference type="SUPFAM" id="SSF54236">
    <property type="entry name" value="Ubiquitin-like"/>
    <property type="match status" value="2"/>
</dbReference>
<evidence type="ECO:0000313" key="3">
    <source>
        <dbReference type="RefSeq" id="XP_030073633.1"/>
    </source>
</evidence>
<dbReference type="Pfam" id="PF00240">
    <property type="entry name" value="ubiquitin"/>
    <property type="match status" value="2"/>
</dbReference>
<dbReference type="FunCoup" id="A0A6P7Z7Z7">
    <property type="interactions" value="685"/>
</dbReference>
<dbReference type="CTD" id="9636"/>
<reference evidence="3" key="2">
    <citation type="submission" date="2025-08" db="UniProtKB">
        <authorList>
            <consortium name="RefSeq"/>
        </authorList>
    </citation>
    <scope>IDENTIFICATION</scope>
</reference>
<dbReference type="Proteomes" id="UP000515156">
    <property type="component" value="Chromosome 11"/>
</dbReference>
<gene>
    <name evidence="3" type="primary">ISG15</name>
</gene>
<dbReference type="InterPro" id="IPR029071">
    <property type="entry name" value="Ubiquitin-like_domsf"/>
</dbReference>
<dbReference type="PANTHER" id="PTHR10666">
    <property type="entry name" value="UBIQUITIN"/>
    <property type="match status" value="1"/>
</dbReference>
<dbReference type="GeneID" id="115479682"/>
<dbReference type="PRINTS" id="PR00348">
    <property type="entry name" value="UBIQUITIN"/>
</dbReference>
<accession>A0A6P7Z7Z7</accession>
<feature type="domain" description="Ubiquitin-like" evidence="1">
    <location>
        <begin position="4"/>
        <end position="84"/>
    </location>
</feature>
<dbReference type="AlphaFoldDB" id="A0A6P7Z7Z7"/>
<dbReference type="KEGG" id="muo:115479682"/>
<protein>
    <submittedName>
        <fullName evidence="3">Ubiquitin-like protein ISG15</fullName>
    </submittedName>
</protein>
<evidence type="ECO:0000313" key="2">
    <source>
        <dbReference type="Proteomes" id="UP000515156"/>
    </source>
</evidence>
<dbReference type="InParanoid" id="A0A6P7Z7Z7"/>
<dbReference type="OrthoDB" id="1885901at2759"/>
<dbReference type="InterPro" id="IPR019956">
    <property type="entry name" value="Ubiquitin_dom"/>
</dbReference>
<evidence type="ECO:0000259" key="1">
    <source>
        <dbReference type="PROSITE" id="PS50053"/>
    </source>
</evidence>
<dbReference type="InterPro" id="IPR000626">
    <property type="entry name" value="Ubiquitin-like_dom"/>
</dbReference>
<proteinExistence type="predicted"/>
<feature type="domain" description="Ubiquitin-like" evidence="1">
    <location>
        <begin position="85"/>
        <end position="160"/>
    </location>
</feature>
<dbReference type="PROSITE" id="PS50053">
    <property type="entry name" value="UBIQUITIN_2"/>
    <property type="match status" value="2"/>
</dbReference>
<name>A0A6P7Z7Z7_9AMPH</name>
<reference evidence="2" key="1">
    <citation type="submission" date="2024-06" db="UniProtKB">
        <authorList>
            <consortium name="RefSeq"/>
        </authorList>
    </citation>
    <scope>NUCLEOTIDE SEQUENCE [LARGE SCALE GENOMIC DNA]</scope>
</reference>
<dbReference type="Gene3D" id="3.10.20.90">
    <property type="entry name" value="Phosphatidylinositol 3-kinase Catalytic Subunit, Chain A, domain 1"/>
    <property type="match status" value="2"/>
</dbReference>
<organism evidence="2 3">
    <name type="scientific">Microcaecilia unicolor</name>
    <dbReference type="NCBI Taxonomy" id="1415580"/>
    <lineage>
        <taxon>Eukaryota</taxon>
        <taxon>Metazoa</taxon>
        <taxon>Chordata</taxon>
        <taxon>Craniata</taxon>
        <taxon>Vertebrata</taxon>
        <taxon>Euteleostomi</taxon>
        <taxon>Amphibia</taxon>
        <taxon>Gymnophiona</taxon>
        <taxon>Siphonopidae</taxon>
        <taxon>Microcaecilia</taxon>
    </lineage>
</organism>